<dbReference type="EMBL" id="BMAV01003721">
    <property type="protein sequence ID" value="GFY43504.1"/>
    <property type="molecule type" value="Genomic_DNA"/>
</dbReference>
<comment type="caution">
    <text evidence="1">The sequence shown here is derived from an EMBL/GenBank/DDBJ whole genome shotgun (WGS) entry which is preliminary data.</text>
</comment>
<dbReference type="Proteomes" id="UP000886998">
    <property type="component" value="Unassembled WGS sequence"/>
</dbReference>
<feature type="non-terminal residue" evidence="1">
    <location>
        <position position="135"/>
    </location>
</feature>
<keyword evidence="2" id="KW-1185">Reference proteome</keyword>
<gene>
    <name evidence="1" type="ORF">TNIN_1621</name>
</gene>
<organism evidence="1 2">
    <name type="scientific">Trichonephila inaurata madagascariensis</name>
    <dbReference type="NCBI Taxonomy" id="2747483"/>
    <lineage>
        <taxon>Eukaryota</taxon>
        <taxon>Metazoa</taxon>
        <taxon>Ecdysozoa</taxon>
        <taxon>Arthropoda</taxon>
        <taxon>Chelicerata</taxon>
        <taxon>Arachnida</taxon>
        <taxon>Araneae</taxon>
        <taxon>Araneomorphae</taxon>
        <taxon>Entelegynae</taxon>
        <taxon>Araneoidea</taxon>
        <taxon>Nephilidae</taxon>
        <taxon>Trichonephila</taxon>
        <taxon>Trichonephila inaurata</taxon>
    </lineage>
</organism>
<accession>A0A8X7BVI0</accession>
<name>A0A8X7BVI0_9ARAC</name>
<sequence>MGSFCQKSTANTTVAPSIIAELPRKSCNVLSKAWKAFLRLMVASSQIISLQVLRTCPCPVPLEILLVALSDLAKSSGNLKAECAVRPPASRVATKKYYVYLPLLCVFSKEFSLKCTHGSEQAHGALLLARGGQSE</sequence>
<evidence type="ECO:0000313" key="1">
    <source>
        <dbReference type="EMBL" id="GFY43504.1"/>
    </source>
</evidence>
<protein>
    <submittedName>
        <fullName evidence="1">Uncharacterized protein</fullName>
    </submittedName>
</protein>
<evidence type="ECO:0000313" key="2">
    <source>
        <dbReference type="Proteomes" id="UP000886998"/>
    </source>
</evidence>
<dbReference type="OrthoDB" id="7464821at2759"/>
<proteinExistence type="predicted"/>
<dbReference type="AlphaFoldDB" id="A0A8X7BVI0"/>
<reference evidence="1" key="1">
    <citation type="submission" date="2020-08" db="EMBL/GenBank/DDBJ databases">
        <title>Multicomponent nature underlies the extraordinary mechanical properties of spider dragline silk.</title>
        <authorList>
            <person name="Kono N."/>
            <person name="Nakamura H."/>
            <person name="Mori M."/>
            <person name="Yoshida Y."/>
            <person name="Ohtoshi R."/>
            <person name="Malay A.D."/>
            <person name="Moran D.A.P."/>
            <person name="Tomita M."/>
            <person name="Numata K."/>
            <person name="Arakawa K."/>
        </authorList>
    </citation>
    <scope>NUCLEOTIDE SEQUENCE</scope>
</reference>